<name>A0A518CL81_9PLAN</name>
<evidence type="ECO:0000313" key="1">
    <source>
        <dbReference type="EMBL" id="QDU79985.1"/>
    </source>
</evidence>
<evidence type="ECO:0008006" key="3">
    <source>
        <dbReference type="Google" id="ProtNLM"/>
    </source>
</evidence>
<sequence length="298" mass="34630">MALRFFLIPVRATSLVMVSAFLLTLLGGCQAPEQEYIEVKRVHEQLTPTEIRDYLKIVYSLPTPKVPELAPAYAPPADWERTRTLSVHDLVLEEEKYIDQLWNEEVLVRQLMRNKPLMKRLKRAHMTPQQFVGFTYTIGMSLSRATIRDNQDLRQILEEGGRAMHRLKEDKRSFSVLSEENEEDMHIVLRNAMWITRVNRVENLMKVPPENVSLVRQYAKQLTPIFPDDFKQNPLDKVQDLLVEFGLPFEETELVGTDVDMSWEKSEARVGFDEPGADGNSRELQTELLRVKDVLQKH</sequence>
<keyword evidence="2" id="KW-1185">Reference proteome</keyword>
<evidence type="ECO:0000313" key="2">
    <source>
        <dbReference type="Proteomes" id="UP000317178"/>
    </source>
</evidence>
<dbReference type="OrthoDB" id="274382at2"/>
<dbReference type="Proteomes" id="UP000317178">
    <property type="component" value="Chromosome"/>
</dbReference>
<proteinExistence type="predicted"/>
<dbReference type="AlphaFoldDB" id="A0A518CL81"/>
<organism evidence="1 2">
    <name type="scientific">Polystyrenella longa</name>
    <dbReference type="NCBI Taxonomy" id="2528007"/>
    <lineage>
        <taxon>Bacteria</taxon>
        <taxon>Pseudomonadati</taxon>
        <taxon>Planctomycetota</taxon>
        <taxon>Planctomycetia</taxon>
        <taxon>Planctomycetales</taxon>
        <taxon>Planctomycetaceae</taxon>
        <taxon>Polystyrenella</taxon>
    </lineage>
</organism>
<dbReference type="RefSeq" id="WP_144995020.1">
    <property type="nucleotide sequence ID" value="NZ_CP036281.1"/>
</dbReference>
<protein>
    <recommendedName>
        <fullName evidence="3">Lipoprotein</fullName>
    </recommendedName>
</protein>
<accession>A0A518CL81</accession>
<dbReference type="PROSITE" id="PS51257">
    <property type="entry name" value="PROKAR_LIPOPROTEIN"/>
    <property type="match status" value="1"/>
</dbReference>
<reference evidence="1 2" key="1">
    <citation type="submission" date="2019-02" db="EMBL/GenBank/DDBJ databases">
        <title>Deep-cultivation of Planctomycetes and their phenomic and genomic characterization uncovers novel biology.</title>
        <authorList>
            <person name="Wiegand S."/>
            <person name="Jogler M."/>
            <person name="Boedeker C."/>
            <person name="Pinto D."/>
            <person name="Vollmers J."/>
            <person name="Rivas-Marin E."/>
            <person name="Kohn T."/>
            <person name="Peeters S.H."/>
            <person name="Heuer A."/>
            <person name="Rast P."/>
            <person name="Oberbeckmann S."/>
            <person name="Bunk B."/>
            <person name="Jeske O."/>
            <person name="Meyerdierks A."/>
            <person name="Storesund J.E."/>
            <person name="Kallscheuer N."/>
            <person name="Luecker S."/>
            <person name="Lage O.M."/>
            <person name="Pohl T."/>
            <person name="Merkel B.J."/>
            <person name="Hornburger P."/>
            <person name="Mueller R.-W."/>
            <person name="Bruemmer F."/>
            <person name="Labrenz M."/>
            <person name="Spormann A.M."/>
            <person name="Op den Camp H."/>
            <person name="Overmann J."/>
            <person name="Amann R."/>
            <person name="Jetten M.S.M."/>
            <person name="Mascher T."/>
            <person name="Medema M.H."/>
            <person name="Devos D.P."/>
            <person name="Kaster A.-K."/>
            <person name="Ovreas L."/>
            <person name="Rohde M."/>
            <person name="Galperin M.Y."/>
            <person name="Jogler C."/>
        </authorList>
    </citation>
    <scope>NUCLEOTIDE SEQUENCE [LARGE SCALE GENOMIC DNA]</scope>
    <source>
        <strain evidence="1 2">Pla110</strain>
    </source>
</reference>
<dbReference type="EMBL" id="CP036281">
    <property type="protein sequence ID" value="QDU79985.1"/>
    <property type="molecule type" value="Genomic_DNA"/>
</dbReference>
<dbReference type="KEGG" id="plon:Pla110_17070"/>
<gene>
    <name evidence="1" type="ORF">Pla110_17070</name>
</gene>